<dbReference type="EMBL" id="CP058933">
    <property type="protein sequence ID" value="QLI67303.1"/>
    <property type="molecule type" value="Genomic_DNA"/>
</dbReference>
<gene>
    <name evidence="4" type="ORF">G6M90_00g052160</name>
</gene>
<dbReference type="GO" id="GO:0004305">
    <property type="term" value="F:ethanolamine kinase activity"/>
    <property type="evidence" value="ECO:0007669"/>
    <property type="project" value="UniProtKB-EC"/>
</dbReference>
<evidence type="ECO:0000313" key="4">
    <source>
        <dbReference type="EMBL" id="QLI67303.1"/>
    </source>
</evidence>
<dbReference type="Proteomes" id="UP000510686">
    <property type="component" value="Chromosome 2"/>
</dbReference>
<dbReference type="PANTHER" id="PTHR22603">
    <property type="entry name" value="CHOLINE/ETHANOALAMINE KINASE"/>
    <property type="match status" value="1"/>
</dbReference>
<sequence>MQAPAAFDIANHFSKWAGFECDFSALPTRSDRREFIKEYLRTFAVLAKDSQIDQDDSLSRLMVDVDLYRGVPGFFRAIWAFIKASGSNINFDYTSYANMRISEYHN</sequence>
<dbReference type="EC" id="2.7.1.82" evidence="3"/>
<dbReference type="GO" id="GO:0005737">
    <property type="term" value="C:cytoplasm"/>
    <property type="evidence" value="ECO:0007669"/>
    <property type="project" value="TreeGrafter"/>
</dbReference>
<accession>A0A7D5Z048</accession>
<name>A0A7D5Z048_9HYPO</name>
<evidence type="ECO:0000313" key="5">
    <source>
        <dbReference type="Proteomes" id="UP000510686"/>
    </source>
</evidence>
<evidence type="ECO:0000256" key="1">
    <source>
        <dbReference type="ARBA" id="ARBA00037883"/>
    </source>
</evidence>
<dbReference type="GO" id="GO:0006646">
    <property type="term" value="P:phosphatidylethanolamine biosynthetic process"/>
    <property type="evidence" value="ECO:0007669"/>
    <property type="project" value="TreeGrafter"/>
</dbReference>
<dbReference type="AlphaFoldDB" id="A0A7D5Z048"/>
<dbReference type="RefSeq" id="XP_065986342.1">
    <property type="nucleotide sequence ID" value="XM_066130526.1"/>
</dbReference>
<protein>
    <recommendedName>
        <fullName evidence="3">ethanolamine kinase</fullName>
        <ecNumber evidence="3">2.7.1.82</ecNumber>
    </recommendedName>
</protein>
<evidence type="ECO:0000256" key="2">
    <source>
        <dbReference type="ARBA" id="ARBA00038211"/>
    </source>
</evidence>
<dbReference type="OrthoDB" id="10267235at2759"/>
<dbReference type="Gene3D" id="3.90.1200.10">
    <property type="match status" value="1"/>
</dbReference>
<evidence type="ECO:0000256" key="3">
    <source>
        <dbReference type="ARBA" id="ARBA00038874"/>
    </source>
</evidence>
<dbReference type="InterPro" id="IPR011009">
    <property type="entry name" value="Kinase-like_dom_sf"/>
</dbReference>
<dbReference type="GeneID" id="90967768"/>
<dbReference type="PANTHER" id="PTHR22603:SF66">
    <property type="entry name" value="ETHANOLAMINE KINASE"/>
    <property type="match status" value="1"/>
</dbReference>
<dbReference type="Pfam" id="PF01633">
    <property type="entry name" value="Choline_kinase"/>
    <property type="match status" value="1"/>
</dbReference>
<organism evidence="4 5">
    <name type="scientific">Metarhizium brunneum</name>
    <dbReference type="NCBI Taxonomy" id="500148"/>
    <lineage>
        <taxon>Eukaryota</taxon>
        <taxon>Fungi</taxon>
        <taxon>Dikarya</taxon>
        <taxon>Ascomycota</taxon>
        <taxon>Pezizomycotina</taxon>
        <taxon>Sordariomycetes</taxon>
        <taxon>Hypocreomycetidae</taxon>
        <taxon>Hypocreales</taxon>
        <taxon>Clavicipitaceae</taxon>
        <taxon>Metarhizium</taxon>
    </lineage>
</organism>
<dbReference type="KEGG" id="mbrn:90967768"/>
<dbReference type="SUPFAM" id="SSF56112">
    <property type="entry name" value="Protein kinase-like (PK-like)"/>
    <property type="match status" value="1"/>
</dbReference>
<keyword evidence="5" id="KW-1185">Reference proteome</keyword>
<comment type="similarity">
    <text evidence="2">Belongs to the choline/ethanolamine kinase family.</text>
</comment>
<comment type="pathway">
    <text evidence="1">Phospholipid metabolism; phosphatidylethanolamine biosynthesis; phosphatidylethanolamine from ethanolamine: step 1/3.</text>
</comment>
<reference evidence="4 5" key="1">
    <citation type="submission" date="2020-07" db="EMBL/GenBank/DDBJ databases">
        <title>Telomere length de novo assembly of all 7 chromosomes of the fungus, Metarhizium brunneum, using a novel assembly pipeline.</title>
        <authorList>
            <person name="Saud z."/>
            <person name="Kortsinoglou A."/>
            <person name="Kouvelis V.N."/>
            <person name="Butt T.M."/>
        </authorList>
    </citation>
    <scope>NUCLEOTIDE SEQUENCE [LARGE SCALE GENOMIC DNA]</scope>
    <source>
        <strain evidence="4 5">4556</strain>
    </source>
</reference>
<proteinExistence type="inferred from homology"/>